<dbReference type="Gene3D" id="2.60.120.200">
    <property type="match status" value="1"/>
</dbReference>
<keyword evidence="1" id="KW-0378">Hydrolase</keyword>
<gene>
    <name evidence="1" type="ORF">H7849_22330</name>
</gene>
<protein>
    <submittedName>
        <fullName evidence="1">Glycoside hydrolase family 16 protein</fullName>
    </submittedName>
</protein>
<dbReference type="EMBL" id="CP060394">
    <property type="protein sequence ID" value="QNI35125.1"/>
    <property type="molecule type" value="Genomic_DNA"/>
</dbReference>
<dbReference type="InterPro" id="IPR013320">
    <property type="entry name" value="ConA-like_dom_sf"/>
</dbReference>
<dbReference type="CDD" id="cd00413">
    <property type="entry name" value="Glyco_hydrolase_16"/>
    <property type="match status" value="1"/>
</dbReference>
<proteinExistence type="predicted"/>
<name>A0A7G8BRF5_9BACT</name>
<dbReference type="Proteomes" id="UP000515312">
    <property type="component" value="Chromosome"/>
</dbReference>
<organism evidence="1 2">
    <name type="scientific">Alloacidobacterium dinghuense</name>
    <dbReference type="NCBI Taxonomy" id="2763107"/>
    <lineage>
        <taxon>Bacteria</taxon>
        <taxon>Pseudomonadati</taxon>
        <taxon>Acidobacteriota</taxon>
        <taxon>Terriglobia</taxon>
        <taxon>Terriglobales</taxon>
        <taxon>Acidobacteriaceae</taxon>
        <taxon>Alloacidobacterium</taxon>
    </lineage>
</organism>
<dbReference type="AlphaFoldDB" id="A0A7G8BRF5"/>
<evidence type="ECO:0000313" key="2">
    <source>
        <dbReference type="Proteomes" id="UP000515312"/>
    </source>
</evidence>
<accession>A0A7G8BRF5</accession>
<dbReference type="KEGG" id="adin:H7849_22330"/>
<evidence type="ECO:0000313" key="1">
    <source>
        <dbReference type="EMBL" id="QNI35125.1"/>
    </source>
</evidence>
<dbReference type="GO" id="GO:0016787">
    <property type="term" value="F:hydrolase activity"/>
    <property type="evidence" value="ECO:0007669"/>
    <property type="project" value="UniProtKB-KW"/>
</dbReference>
<reference evidence="1 2" key="1">
    <citation type="submission" date="2020-08" db="EMBL/GenBank/DDBJ databases">
        <title>Edaphobacter telluris sp. nov. and Acidobacterium dinghuensis sp. nov., two acidobacteria isolated from forest soil.</title>
        <authorList>
            <person name="Fu J."/>
            <person name="Qiu L."/>
        </authorList>
    </citation>
    <scope>NUCLEOTIDE SEQUENCE [LARGE SCALE GENOMIC DNA]</scope>
    <source>
        <strain evidence="1">4Y35</strain>
    </source>
</reference>
<keyword evidence="2" id="KW-1185">Reference proteome</keyword>
<sequence length="323" mass="35624">MEFLKVPPAGAGGPNKLDIIEGRVSGAHDGQQIVLYAKAGNWWIQPMAYQPFTNIQSDSTWKNSTHLGTEYAALLVESGYHPLDKMDALPTEGSGVAAVATVKGGNAPPTMSKTIQFSGYEWTVRDTLGERNGSPHDNDPTNVSLDSKGFLHLRIGRKPDQWTCSEVIMTRHFGYGTYLFSVQDISQLEPAAVLGIFTYDELGTDQNHREMDIEISRWGDPNDKNGQYVVQPYYVPANVSRITVPPGPLTFSLHWEPGKATFETVRGNMPTSSPHPVAVHVFTSDVPSPGSESVRLNLCPFNYSKVPLQHQAEVVIERVQYLP</sequence>
<dbReference type="SUPFAM" id="SSF49899">
    <property type="entry name" value="Concanavalin A-like lectins/glucanases"/>
    <property type="match status" value="1"/>
</dbReference>